<dbReference type="EMBL" id="CP039288">
    <property type="protein sequence ID" value="QCC04412.1"/>
    <property type="molecule type" value="Genomic_DNA"/>
</dbReference>
<dbReference type="OrthoDB" id="8396882at2"/>
<feature type="transmembrane region" description="Helical" evidence="1">
    <location>
        <begin position="145"/>
        <end position="163"/>
    </location>
</feature>
<keyword evidence="1" id="KW-1133">Transmembrane helix</keyword>
<proteinExistence type="predicted"/>
<evidence type="ECO:0000256" key="1">
    <source>
        <dbReference type="SAM" id="Phobius"/>
    </source>
</evidence>
<evidence type="ECO:0000313" key="2">
    <source>
        <dbReference type="EMBL" id="CAJ96584.1"/>
    </source>
</evidence>
<dbReference type="HOGENOM" id="CLU_1577079_0_0_4"/>
<dbReference type="Pfam" id="PF06496">
    <property type="entry name" value="DUF1097"/>
    <property type="match status" value="1"/>
</dbReference>
<dbReference type="InterPro" id="IPR009476">
    <property type="entry name" value="DUF1097"/>
</dbReference>
<organism evidence="2 4">
    <name type="scientific">Cupriavidus necator (strain ATCC 17699 / DSM 428 / KCTC 22496 / NCIMB 10442 / H16 / Stanier 337)</name>
    <name type="common">Ralstonia eutropha</name>
    <dbReference type="NCBI Taxonomy" id="381666"/>
    <lineage>
        <taxon>Bacteria</taxon>
        <taxon>Pseudomonadati</taxon>
        <taxon>Pseudomonadota</taxon>
        <taxon>Betaproteobacteria</taxon>
        <taxon>Burkholderiales</taxon>
        <taxon>Burkholderiaceae</taxon>
        <taxon>Cupriavidus</taxon>
    </lineage>
</organism>
<gene>
    <name evidence="2" type="ordered locus">H16_B1802</name>
    <name evidence="3" type="ORF">E6A55_28290</name>
</gene>
<dbReference type="AlphaFoldDB" id="Q0K090"/>
<keyword evidence="1" id="KW-0812">Transmembrane</keyword>
<dbReference type="eggNOG" id="ENOG5032V22">
    <property type="taxonomic scope" value="Bacteria"/>
</dbReference>
<name>Q0K090_CUPNH</name>
<reference evidence="3 5" key="2">
    <citation type="submission" date="2019-04" db="EMBL/GenBank/DDBJ databases">
        <title>Long-read de novo sequencing of Cupriavidus necator H16.</title>
        <authorList>
            <person name="Little G.T."/>
            <person name="Ehsaan M."/>
            <person name="Arenas-Lopez C."/>
            <person name="Jawed K."/>
            <person name="Winzer K."/>
            <person name="Kovacs K."/>
            <person name="Malys N."/>
            <person name="Minton N.P."/>
        </authorList>
    </citation>
    <scope>NUCLEOTIDE SEQUENCE [LARGE SCALE GENOMIC DNA]</scope>
    <source>
        <strain evidence="3 5">H16</strain>
    </source>
</reference>
<dbReference type="Proteomes" id="UP000296079">
    <property type="component" value="Chromosome 2"/>
</dbReference>
<evidence type="ECO:0000313" key="3">
    <source>
        <dbReference type="EMBL" id="QCC04412.1"/>
    </source>
</evidence>
<accession>Q0K090</accession>
<sequence length="171" mass="17336">MPKIGISVQAAALNIPPGTFHGITLIGAVVAAVTTFLTLTAALPAWAMFLGWVAFNTGSQTAREGAANLAAFLLGIVFGAATGLLIGWLTPRFGDLATPLAVFGDVVLVLSLRALPRINNPLAYFLGLISFFAASQPPSLMLLGALAAAGVLGAIGAGISNVLQARLARAV</sequence>
<feature type="transmembrane region" description="Helical" evidence="1">
    <location>
        <begin position="23"/>
        <end position="55"/>
    </location>
</feature>
<dbReference type="STRING" id="381666.H16_B1802"/>
<dbReference type="KEGG" id="reh:H16_B1802"/>
<feature type="transmembrane region" description="Helical" evidence="1">
    <location>
        <begin position="67"/>
        <end position="90"/>
    </location>
</feature>
<keyword evidence="1" id="KW-0472">Membrane</keyword>
<reference evidence="2 4" key="1">
    <citation type="journal article" date="2006" name="Nat. Biotechnol.">
        <title>Genome sequence of the bioplastic-producing 'Knallgas' bacterium Ralstonia eutropha H16.</title>
        <authorList>
            <person name="Pohlmann A."/>
            <person name="Fricke W.F."/>
            <person name="Reinecke F."/>
            <person name="Kusian B."/>
            <person name="Liesegang H."/>
            <person name="Cramm R."/>
            <person name="Eitinger T."/>
            <person name="Ewering C."/>
            <person name="Potter M."/>
            <person name="Schwartz E."/>
            <person name="Strittmatter A."/>
            <person name="Voss I."/>
            <person name="Gottschalk G."/>
            <person name="Steinbuechel A."/>
            <person name="Friedrich B."/>
            <person name="Bowien B."/>
        </authorList>
    </citation>
    <scope>NUCLEOTIDE SEQUENCE [LARGE SCALE GENOMIC DNA]</scope>
    <source>
        <strain evidence="4">ATCC 17699 / DSM 428 / KCTC 22496 / NCIMB 10442 / H16 / Stanier 337</strain>
        <strain evidence="2">H16</strain>
    </source>
</reference>
<evidence type="ECO:0000313" key="5">
    <source>
        <dbReference type="Proteomes" id="UP000296079"/>
    </source>
</evidence>
<evidence type="ECO:0000313" key="4">
    <source>
        <dbReference type="Proteomes" id="UP000008210"/>
    </source>
</evidence>
<keyword evidence="4" id="KW-1185">Reference proteome</keyword>
<dbReference type="EMBL" id="AM260480">
    <property type="protein sequence ID" value="CAJ96584.1"/>
    <property type="molecule type" value="Genomic_DNA"/>
</dbReference>
<protein>
    <submittedName>
        <fullName evidence="3">DUF1097 domain-containing protein</fullName>
    </submittedName>
</protein>
<dbReference type="RefSeq" id="WP_010810278.1">
    <property type="nucleotide sequence ID" value="NC_008314.1"/>
</dbReference>
<dbReference type="Proteomes" id="UP000008210">
    <property type="component" value="Chromosome 2"/>
</dbReference>